<protein>
    <submittedName>
        <fullName evidence="1">Uncharacterized protein</fullName>
    </submittedName>
</protein>
<evidence type="ECO:0000313" key="1">
    <source>
        <dbReference type="EMBL" id="KAH9418748.1"/>
    </source>
</evidence>
<dbReference type="Proteomes" id="UP000887458">
    <property type="component" value="Unassembled WGS sequence"/>
</dbReference>
<name>A0ABQ8J833_DERPT</name>
<gene>
    <name evidence="1" type="ORF">DERP_004074</name>
</gene>
<evidence type="ECO:0000313" key="2">
    <source>
        <dbReference type="Proteomes" id="UP000887458"/>
    </source>
</evidence>
<keyword evidence="2" id="KW-1185">Reference proteome</keyword>
<reference evidence="1 2" key="1">
    <citation type="journal article" date="2018" name="J. Allergy Clin. Immunol.">
        <title>High-quality assembly of Dermatophagoides pteronyssinus genome and transcriptome reveals a wide range of novel allergens.</title>
        <authorList>
            <person name="Liu X.Y."/>
            <person name="Yang K.Y."/>
            <person name="Wang M.Q."/>
            <person name="Kwok J.S."/>
            <person name="Zeng X."/>
            <person name="Yang Z."/>
            <person name="Xiao X.J."/>
            <person name="Lau C.P."/>
            <person name="Li Y."/>
            <person name="Huang Z.M."/>
            <person name="Ba J.G."/>
            <person name="Yim A.K."/>
            <person name="Ouyang C.Y."/>
            <person name="Ngai S.M."/>
            <person name="Chan T.F."/>
            <person name="Leung E.L."/>
            <person name="Liu L."/>
            <person name="Liu Z.G."/>
            <person name="Tsui S.K."/>
        </authorList>
    </citation>
    <scope>NUCLEOTIDE SEQUENCE [LARGE SCALE GENOMIC DNA]</scope>
    <source>
        <strain evidence="1">Derp</strain>
    </source>
</reference>
<accession>A0ABQ8J833</accession>
<organism evidence="1 2">
    <name type="scientific">Dermatophagoides pteronyssinus</name>
    <name type="common">European house dust mite</name>
    <dbReference type="NCBI Taxonomy" id="6956"/>
    <lineage>
        <taxon>Eukaryota</taxon>
        <taxon>Metazoa</taxon>
        <taxon>Ecdysozoa</taxon>
        <taxon>Arthropoda</taxon>
        <taxon>Chelicerata</taxon>
        <taxon>Arachnida</taxon>
        <taxon>Acari</taxon>
        <taxon>Acariformes</taxon>
        <taxon>Sarcoptiformes</taxon>
        <taxon>Astigmata</taxon>
        <taxon>Psoroptidia</taxon>
        <taxon>Analgoidea</taxon>
        <taxon>Pyroglyphidae</taxon>
        <taxon>Dermatophagoidinae</taxon>
        <taxon>Dermatophagoides</taxon>
    </lineage>
</organism>
<dbReference type="EMBL" id="NJHN03000062">
    <property type="protein sequence ID" value="KAH9418748.1"/>
    <property type="molecule type" value="Genomic_DNA"/>
</dbReference>
<sequence>MNISPTNRTNIFESGTNWTRAQIARKKSDGNLISISDHFKFLKKDDRSANDNGDVVVVVVIDDVDDDDDDDVEDDDVDNRSILYDDGMID</sequence>
<reference evidence="1 2" key="2">
    <citation type="journal article" date="2022" name="Mol. Biol. Evol.">
        <title>Comparative Genomics Reveals Insights into the Divergent Evolution of Astigmatic Mites and Household Pest Adaptations.</title>
        <authorList>
            <person name="Xiong Q."/>
            <person name="Wan A.T."/>
            <person name="Liu X."/>
            <person name="Fung C.S."/>
            <person name="Xiao X."/>
            <person name="Malainual N."/>
            <person name="Hou J."/>
            <person name="Wang L."/>
            <person name="Wang M."/>
            <person name="Yang K.Y."/>
            <person name="Cui Y."/>
            <person name="Leung E.L."/>
            <person name="Nong W."/>
            <person name="Shin S.K."/>
            <person name="Au S.W."/>
            <person name="Jeong K.Y."/>
            <person name="Chew F.T."/>
            <person name="Hui J.H."/>
            <person name="Leung T.F."/>
            <person name="Tungtrongchitr A."/>
            <person name="Zhong N."/>
            <person name="Liu Z."/>
            <person name="Tsui S.K."/>
        </authorList>
    </citation>
    <scope>NUCLEOTIDE SEQUENCE [LARGE SCALE GENOMIC DNA]</scope>
    <source>
        <strain evidence="1">Derp</strain>
    </source>
</reference>
<comment type="caution">
    <text evidence="1">The sequence shown here is derived from an EMBL/GenBank/DDBJ whole genome shotgun (WGS) entry which is preliminary data.</text>
</comment>
<proteinExistence type="predicted"/>